<dbReference type="AlphaFoldDB" id="A0A8H9MZH6"/>
<accession>A0A8H9MZH6</accession>
<dbReference type="RefSeq" id="WP_176308133.1">
    <property type="nucleotide sequence ID" value="NZ_JANTPR010000013.1"/>
</dbReference>
<organism evidence="1">
    <name type="scientific">Vibrio vulnificus</name>
    <dbReference type="NCBI Taxonomy" id="672"/>
    <lineage>
        <taxon>Bacteria</taxon>
        <taxon>Pseudomonadati</taxon>
        <taxon>Pseudomonadota</taxon>
        <taxon>Gammaproteobacteria</taxon>
        <taxon>Vibrionales</taxon>
        <taxon>Vibrionaceae</taxon>
        <taxon>Vibrio</taxon>
    </lineage>
</organism>
<gene>
    <name evidence="1" type="ORF">I7730_02950</name>
</gene>
<sequence length="369" mass="42650">MLRSYPIAATFDNWLHDAIVGIIQDVHGKLNAGENITSTQPTWRGLVSARLTGQKKDKLIGLHGVRDRLFAFKNAYAVLSQPDREIVLATLVNQNEIENLLNRTQQPQVISQTYPLIHEKAKDLFVFCFEKLTDLNIRVKQYNTIFESLSDKICPFCGIERVMNPEETAQDQDHYLAKSIYPFCAANLRNLVPMCRCCNRDYKKKKDVIEGGSRRAFDPYNCIPPEITLNQTTIIVGSSPIQFEWNIDFLTNAEEAETWDSVFDIRTRYKRDILNEYFDKWLWGFSEICRKYRERGYLGDNLSPQQIRQQLAYYQEDKADNPSTGLAGFLEPLVFNFLLQEYDENNPRIVSLVRLAVLGQQEIQDIEAA</sequence>
<dbReference type="Gene3D" id="1.10.30.50">
    <property type="match status" value="1"/>
</dbReference>
<reference evidence="1" key="1">
    <citation type="journal article" date="2018" name="Genome Biol.">
        <title>SKESA: strategic k-mer extension for scrupulous assemblies.</title>
        <authorList>
            <person name="Souvorov A."/>
            <person name="Agarwala R."/>
            <person name="Lipman D.J."/>
        </authorList>
    </citation>
    <scope>NUCLEOTIDE SEQUENCE</scope>
    <source>
        <strain evidence="1">BCW_3452</strain>
    </source>
</reference>
<protein>
    <submittedName>
        <fullName evidence="1">Uncharacterized protein</fullName>
    </submittedName>
</protein>
<name>A0A8H9MZH6_VIBVL</name>
<comment type="caution">
    <text evidence="1">The sequence shown here is derived from an EMBL/GenBank/DDBJ whole genome shotgun (WGS) entry which is preliminary data.</text>
</comment>
<dbReference type="Proteomes" id="UP000863257">
    <property type="component" value="Unassembled WGS sequence"/>
</dbReference>
<dbReference type="EMBL" id="DACRBY010000003">
    <property type="protein sequence ID" value="HAS8538740.1"/>
    <property type="molecule type" value="Genomic_DNA"/>
</dbReference>
<proteinExistence type="predicted"/>
<reference evidence="1" key="2">
    <citation type="submission" date="2019-01" db="EMBL/GenBank/DDBJ databases">
        <authorList>
            <consortium name="NCBI Pathogen Detection Project"/>
        </authorList>
    </citation>
    <scope>NUCLEOTIDE SEQUENCE</scope>
    <source>
        <strain evidence="1">BCW_3452</strain>
    </source>
</reference>
<evidence type="ECO:0000313" key="1">
    <source>
        <dbReference type="EMBL" id="HAS8538740.1"/>
    </source>
</evidence>